<dbReference type="InterPro" id="IPR038152">
    <property type="entry name" value="Carbam_trans_C_sf"/>
</dbReference>
<dbReference type="Gene3D" id="3.30.420.40">
    <property type="match status" value="2"/>
</dbReference>
<comment type="caution">
    <text evidence="4">The sequence shown here is derived from an EMBL/GenBank/DDBJ whole genome shotgun (WGS) entry which is preliminary data.</text>
</comment>
<gene>
    <name evidence="4" type="ORF">ACFSOX_16010</name>
</gene>
<proteinExistence type="inferred from homology"/>
<comment type="similarity">
    <text evidence="1">Belongs to the NodU/CmcH family.</text>
</comment>
<evidence type="ECO:0000259" key="3">
    <source>
        <dbReference type="Pfam" id="PF16861"/>
    </source>
</evidence>
<dbReference type="InterPro" id="IPR003696">
    <property type="entry name" value="Carbtransf_dom"/>
</dbReference>
<dbReference type="InterPro" id="IPR043129">
    <property type="entry name" value="ATPase_NBD"/>
</dbReference>
<evidence type="ECO:0000313" key="4">
    <source>
        <dbReference type="EMBL" id="MFD2183661.1"/>
    </source>
</evidence>
<feature type="domain" description="Carbamoyltransferase C-terminal" evidence="3">
    <location>
        <begin position="411"/>
        <end position="579"/>
    </location>
</feature>
<accession>A0ABW5ALV7</accession>
<dbReference type="InterPro" id="IPR031730">
    <property type="entry name" value="Carbam_trans_C"/>
</dbReference>
<dbReference type="InterPro" id="IPR051338">
    <property type="entry name" value="NodU/CmcH_Carbamoyltrnsfr"/>
</dbReference>
<dbReference type="EMBL" id="JBHUIW010000019">
    <property type="protein sequence ID" value="MFD2183661.1"/>
    <property type="molecule type" value="Genomic_DNA"/>
</dbReference>
<reference evidence="5" key="1">
    <citation type="journal article" date="2019" name="Int. J. Syst. Evol. Microbiol.">
        <title>The Global Catalogue of Microorganisms (GCM) 10K type strain sequencing project: providing services to taxonomists for standard genome sequencing and annotation.</title>
        <authorList>
            <consortium name="The Broad Institute Genomics Platform"/>
            <consortium name="The Broad Institute Genome Sequencing Center for Infectious Disease"/>
            <person name="Wu L."/>
            <person name="Ma J."/>
        </authorList>
    </citation>
    <scope>NUCLEOTIDE SEQUENCE [LARGE SCALE GENOMIC DNA]</scope>
    <source>
        <strain evidence="5">CGMCC 1.6774</strain>
    </source>
</reference>
<feature type="domain" description="Carbamoyltransferase" evidence="2">
    <location>
        <begin position="4"/>
        <end position="358"/>
    </location>
</feature>
<keyword evidence="5" id="KW-1185">Reference proteome</keyword>
<protein>
    <submittedName>
        <fullName evidence="4">Carbamoyltransferase</fullName>
    </submittedName>
</protein>
<organism evidence="4 5">
    <name type="scientific">Rhodoplanes azumiensis</name>
    <dbReference type="NCBI Taxonomy" id="1897628"/>
    <lineage>
        <taxon>Bacteria</taxon>
        <taxon>Pseudomonadati</taxon>
        <taxon>Pseudomonadota</taxon>
        <taxon>Alphaproteobacteria</taxon>
        <taxon>Hyphomicrobiales</taxon>
        <taxon>Nitrobacteraceae</taxon>
        <taxon>Rhodoplanes</taxon>
    </lineage>
</organism>
<evidence type="ECO:0000259" key="2">
    <source>
        <dbReference type="Pfam" id="PF02543"/>
    </source>
</evidence>
<dbReference type="Proteomes" id="UP001597314">
    <property type="component" value="Unassembled WGS sequence"/>
</dbReference>
<dbReference type="CDD" id="cd24098">
    <property type="entry name" value="ASKHA_NBD_TobZ_N"/>
    <property type="match status" value="1"/>
</dbReference>
<dbReference type="RefSeq" id="WP_378478813.1">
    <property type="nucleotide sequence ID" value="NZ_JBHUIW010000019.1"/>
</dbReference>
<dbReference type="PANTHER" id="PTHR34847:SF1">
    <property type="entry name" value="NODULATION PROTEIN U"/>
    <property type="match status" value="1"/>
</dbReference>
<dbReference type="Pfam" id="PF02543">
    <property type="entry name" value="Carbam_trans_N"/>
    <property type="match status" value="1"/>
</dbReference>
<name>A0ABW5ALV7_9BRAD</name>
<dbReference type="SUPFAM" id="SSF53067">
    <property type="entry name" value="Actin-like ATPase domain"/>
    <property type="match status" value="1"/>
</dbReference>
<dbReference type="Gene3D" id="3.90.870.20">
    <property type="entry name" value="Carbamoyltransferase, C-terminal domain"/>
    <property type="match status" value="1"/>
</dbReference>
<evidence type="ECO:0000313" key="5">
    <source>
        <dbReference type="Proteomes" id="UP001597314"/>
    </source>
</evidence>
<dbReference type="Pfam" id="PF16861">
    <property type="entry name" value="Carbam_trans_C"/>
    <property type="match status" value="1"/>
</dbReference>
<evidence type="ECO:0000256" key="1">
    <source>
        <dbReference type="ARBA" id="ARBA00006129"/>
    </source>
</evidence>
<dbReference type="PANTHER" id="PTHR34847">
    <property type="entry name" value="NODULATION PROTEIN U"/>
    <property type="match status" value="1"/>
</dbReference>
<sequence length="595" mass="65566">MAAILGLNLHHADSSAALVLDGKLVAAVAEERFGRRVKHDSAFPAQAIRAVLDIAGITVRDLDVVAVPRDTTKSRAARIRHVLANPVSGTRAALEHLRRARRETGLMDWVAAACDVGRESVTARVVNVEHHLSHIASAYYCSPFETLTAGFSYDGSGDFVSAMAARCEGTRIEPIARVNLPDSLGFFYTACCQFIGFDEFGEEYKVMGLAPFGEDAYAAQMRELVTTPDGGWFRLASGCFGMHGGGESGRLDERGRIAMGRLFTDKFAARFGAPRLRGSEVTQRDRDIARSCQVRFEDVAMHCFRKLHDLVPSRQIAYAGGCALNGVANARLLRDTPFEQPYLQAAASDEGLALGAALWAWHNVLGGRERFHMTHAYWGPDYDDAVVRAAADQANLPVHRIAPDRVADMAARLLRAGLVIGWYQGRSEWGPRALGNRSILADPTRPEIKDLINAKIKRREMFRPFAPTVIHEETGTYFEQSVFSPFMMHVVKIRPAWRDRLPGVTHVDGTGRLQSIKRETNPRYYDLIAAFGRLSGVSMVLNTSFNENEPIVDTPAQAMSCFLRTGLDVICLGDYVLAKPEHEAVVRDLLAEPVA</sequence>